<dbReference type="PANTHER" id="PTHR18444">
    <property type="entry name" value="UPF0538 FAMILY MEMBER"/>
    <property type="match status" value="1"/>
</dbReference>
<evidence type="ECO:0000313" key="3">
    <source>
        <dbReference type="Proteomes" id="UP000053611"/>
    </source>
</evidence>
<keyword evidence="3" id="KW-1185">Reference proteome</keyword>
<evidence type="ECO:0000256" key="1">
    <source>
        <dbReference type="ARBA" id="ARBA00007176"/>
    </source>
</evidence>
<reference evidence="2 3" key="1">
    <citation type="submission" date="2015-03" db="EMBL/GenBank/DDBJ databases">
        <title>Genomics and transcriptomics of the oil-accumulating basidiomycete yeast T. oleaginosus allow insights into substrate utilization and the diverse evolutionary trajectories of mating systems in fungi.</title>
        <authorList>
            <consortium name="DOE Joint Genome Institute"/>
            <person name="Kourist R."/>
            <person name="Kracht O."/>
            <person name="Bracharz F."/>
            <person name="Lipzen A."/>
            <person name="Nolan M."/>
            <person name="Ohm R."/>
            <person name="Grigoriev I."/>
            <person name="Sun S."/>
            <person name="Heitman J."/>
            <person name="Bruck T."/>
            <person name="Nowrousian M."/>
        </authorList>
    </citation>
    <scope>NUCLEOTIDE SEQUENCE [LARGE SCALE GENOMIC DNA]</scope>
    <source>
        <strain evidence="2 3">IBC0246</strain>
    </source>
</reference>
<organism evidence="2 3">
    <name type="scientific">Cutaneotrichosporon oleaginosum</name>
    <dbReference type="NCBI Taxonomy" id="879819"/>
    <lineage>
        <taxon>Eukaryota</taxon>
        <taxon>Fungi</taxon>
        <taxon>Dikarya</taxon>
        <taxon>Basidiomycota</taxon>
        <taxon>Agaricomycotina</taxon>
        <taxon>Tremellomycetes</taxon>
        <taxon>Trichosporonales</taxon>
        <taxon>Trichosporonaceae</taxon>
        <taxon>Cutaneotrichosporon</taxon>
    </lineage>
</organism>
<name>A0A0J0XKH2_9TREE</name>
<evidence type="ECO:0008006" key="4">
    <source>
        <dbReference type="Google" id="ProtNLM"/>
    </source>
</evidence>
<dbReference type="AlphaFoldDB" id="A0A0J0XKH2"/>
<evidence type="ECO:0000313" key="2">
    <source>
        <dbReference type="EMBL" id="KLT41623.1"/>
    </source>
</evidence>
<comment type="similarity">
    <text evidence="1">Belongs to the UPF0538 family.</text>
</comment>
<dbReference type="EMBL" id="KQ087215">
    <property type="protein sequence ID" value="KLT41623.1"/>
    <property type="molecule type" value="Genomic_DNA"/>
</dbReference>
<dbReference type="Pfam" id="PF10209">
    <property type="entry name" value="DUF2340"/>
    <property type="match status" value="1"/>
</dbReference>
<sequence>MTSPTSLVTELRPLTSAVLTVRIIKNFPFRTAKNLVLRDIDLTTTTVGQLMDKCREAVASQVGFKHYRTVSLDTIKKYTVAHGHKTQNLIINLDHDEWILSDMDQTLADAGCENETELSFFNRQAYEEFKAHPETRWD</sequence>
<dbReference type="Proteomes" id="UP000053611">
    <property type="component" value="Unassembled WGS sequence"/>
</dbReference>
<proteinExistence type="inferred from homology"/>
<protein>
    <recommendedName>
        <fullName evidence="4">Cytoplasmic protein</fullName>
    </recommendedName>
</protein>
<dbReference type="PANTHER" id="PTHR18444:SF9">
    <property type="entry name" value="UPF0538 PROTEIN C2ORF76"/>
    <property type="match status" value="1"/>
</dbReference>
<accession>A0A0J0XKH2</accession>
<dbReference type="OrthoDB" id="937at2759"/>
<dbReference type="InterPro" id="IPR018794">
    <property type="entry name" value="UPF0538"/>
</dbReference>
<gene>
    <name evidence="2" type="ORF">CC85DRAFT_286278</name>
</gene>